<dbReference type="Proteomes" id="UP000681720">
    <property type="component" value="Unassembled WGS sequence"/>
</dbReference>
<evidence type="ECO:0000313" key="1">
    <source>
        <dbReference type="EMBL" id="CAF4508452.1"/>
    </source>
</evidence>
<dbReference type="Proteomes" id="UP000681967">
    <property type="component" value="Unassembled WGS sequence"/>
</dbReference>
<dbReference type="AlphaFoldDB" id="A0A8S3CSP5"/>
<dbReference type="EMBL" id="CAJOBH010079081">
    <property type="protein sequence ID" value="CAF4508452.1"/>
    <property type="molecule type" value="Genomic_DNA"/>
</dbReference>
<name>A0A8S3CSP5_9BILA</name>
<evidence type="ECO:0000313" key="3">
    <source>
        <dbReference type="EMBL" id="CAF4948122.1"/>
    </source>
</evidence>
<gene>
    <name evidence="1" type="ORF">BYL167_LOCUS36350</name>
    <name evidence="2" type="ORF">BYL167_LOCUS41643</name>
    <name evidence="3" type="ORF">GIL414_LOCUS54163</name>
</gene>
<feature type="non-terminal residue" evidence="3">
    <location>
        <position position="59"/>
    </location>
</feature>
<feature type="non-terminal residue" evidence="3">
    <location>
        <position position="1"/>
    </location>
</feature>
<sequence>EVPRQDGFVIEPGLFQTLLRDATGVNFTSAEAHYAAAREIQKQAMEARRRERSTMTDLP</sequence>
<dbReference type="EMBL" id="CAJOBH010106089">
    <property type="protein sequence ID" value="CAF4637830.1"/>
    <property type="molecule type" value="Genomic_DNA"/>
</dbReference>
<evidence type="ECO:0000313" key="4">
    <source>
        <dbReference type="Proteomes" id="UP000681720"/>
    </source>
</evidence>
<reference evidence="3" key="1">
    <citation type="submission" date="2021-02" db="EMBL/GenBank/DDBJ databases">
        <authorList>
            <person name="Nowell W R."/>
        </authorList>
    </citation>
    <scope>NUCLEOTIDE SEQUENCE</scope>
</reference>
<organism evidence="3 4">
    <name type="scientific">Rotaria magnacalcarata</name>
    <dbReference type="NCBI Taxonomy" id="392030"/>
    <lineage>
        <taxon>Eukaryota</taxon>
        <taxon>Metazoa</taxon>
        <taxon>Spiralia</taxon>
        <taxon>Gnathifera</taxon>
        <taxon>Rotifera</taxon>
        <taxon>Eurotatoria</taxon>
        <taxon>Bdelloidea</taxon>
        <taxon>Philodinida</taxon>
        <taxon>Philodinidae</taxon>
        <taxon>Rotaria</taxon>
    </lineage>
</organism>
<proteinExistence type="predicted"/>
<evidence type="ECO:0000313" key="2">
    <source>
        <dbReference type="EMBL" id="CAF4637830.1"/>
    </source>
</evidence>
<accession>A0A8S3CSP5</accession>
<comment type="caution">
    <text evidence="3">The sequence shown here is derived from an EMBL/GenBank/DDBJ whole genome shotgun (WGS) entry which is preliminary data.</text>
</comment>
<protein>
    <submittedName>
        <fullName evidence="3">Uncharacterized protein</fullName>
    </submittedName>
</protein>
<dbReference type="EMBL" id="CAJOBJ010189460">
    <property type="protein sequence ID" value="CAF4948122.1"/>
    <property type="molecule type" value="Genomic_DNA"/>
</dbReference>